<dbReference type="Pfam" id="PF02631">
    <property type="entry name" value="RecX_HTH2"/>
    <property type="match status" value="1"/>
</dbReference>
<dbReference type="PANTHER" id="PTHR33602">
    <property type="entry name" value="REGULATORY PROTEIN RECX FAMILY PROTEIN"/>
    <property type="match status" value="1"/>
</dbReference>
<feature type="compositionally biased region" description="Basic and acidic residues" evidence="6">
    <location>
        <begin position="1"/>
        <end position="11"/>
    </location>
</feature>
<dbReference type="InterPro" id="IPR053926">
    <property type="entry name" value="RecX_HTH_1st"/>
</dbReference>
<comment type="subcellular location">
    <subcellularLocation>
        <location evidence="1 5">Cytoplasm</location>
    </subcellularLocation>
</comment>
<reference evidence="9 10" key="1">
    <citation type="submission" date="2024-03" db="EMBL/GenBank/DDBJ databases">
        <title>Draft genome sequence of Pseudonocardia nematodicida JCM 31783.</title>
        <authorList>
            <person name="Butdee W."/>
            <person name="Duangmal K."/>
        </authorList>
    </citation>
    <scope>NUCLEOTIDE SEQUENCE [LARGE SCALE GENOMIC DNA]</scope>
    <source>
        <strain evidence="9 10">JCM 31783</strain>
    </source>
</reference>
<dbReference type="EMBL" id="JBEDNQ010000012">
    <property type="protein sequence ID" value="MEQ3554019.1"/>
    <property type="molecule type" value="Genomic_DNA"/>
</dbReference>
<dbReference type="Proteomes" id="UP001494902">
    <property type="component" value="Unassembled WGS sequence"/>
</dbReference>
<evidence type="ECO:0000313" key="9">
    <source>
        <dbReference type="EMBL" id="MEQ3554019.1"/>
    </source>
</evidence>
<dbReference type="Pfam" id="PF21982">
    <property type="entry name" value="RecX_HTH1"/>
    <property type="match status" value="1"/>
</dbReference>
<feature type="domain" description="RecX first three-helical" evidence="8">
    <location>
        <begin position="306"/>
        <end position="344"/>
    </location>
</feature>
<keyword evidence="10" id="KW-1185">Reference proteome</keyword>
<evidence type="ECO:0000256" key="4">
    <source>
        <dbReference type="ARBA" id="ARBA00022490"/>
    </source>
</evidence>
<comment type="caution">
    <text evidence="9">The sequence shown here is derived from an EMBL/GenBank/DDBJ whole genome shotgun (WGS) entry which is preliminary data.</text>
</comment>
<evidence type="ECO:0000313" key="10">
    <source>
        <dbReference type="Proteomes" id="UP001494902"/>
    </source>
</evidence>
<feature type="compositionally biased region" description="Low complexity" evidence="6">
    <location>
        <begin position="12"/>
        <end position="26"/>
    </location>
</feature>
<evidence type="ECO:0000256" key="1">
    <source>
        <dbReference type="ARBA" id="ARBA00004496"/>
    </source>
</evidence>
<dbReference type="InterPro" id="IPR036388">
    <property type="entry name" value="WH-like_DNA-bd_sf"/>
</dbReference>
<feature type="compositionally biased region" description="Basic residues" evidence="6">
    <location>
        <begin position="271"/>
        <end position="280"/>
    </location>
</feature>
<dbReference type="InterPro" id="IPR053924">
    <property type="entry name" value="RecX_HTH_2nd"/>
</dbReference>
<protein>
    <recommendedName>
        <fullName evidence="3 5">Regulatory protein RecX</fullName>
    </recommendedName>
</protein>
<feature type="compositionally biased region" description="Low complexity" evidence="6">
    <location>
        <begin position="288"/>
        <end position="301"/>
    </location>
</feature>
<evidence type="ECO:0000256" key="3">
    <source>
        <dbReference type="ARBA" id="ARBA00018111"/>
    </source>
</evidence>
<dbReference type="HAMAP" id="MF_01114">
    <property type="entry name" value="RecX"/>
    <property type="match status" value="1"/>
</dbReference>
<evidence type="ECO:0000259" key="7">
    <source>
        <dbReference type="Pfam" id="PF02631"/>
    </source>
</evidence>
<dbReference type="PANTHER" id="PTHR33602:SF1">
    <property type="entry name" value="REGULATORY PROTEIN RECX FAMILY PROTEIN"/>
    <property type="match status" value="1"/>
</dbReference>
<dbReference type="InterPro" id="IPR003783">
    <property type="entry name" value="Regulatory_RecX"/>
</dbReference>
<comment type="similarity">
    <text evidence="2 5">Belongs to the RecX family.</text>
</comment>
<dbReference type="RefSeq" id="WP_349301082.1">
    <property type="nucleotide sequence ID" value="NZ_JBEDNQ010000012.1"/>
</dbReference>
<evidence type="ECO:0000256" key="5">
    <source>
        <dbReference type="HAMAP-Rule" id="MF_01114"/>
    </source>
</evidence>
<feature type="domain" description="RecX second three-helical" evidence="7">
    <location>
        <begin position="352"/>
        <end position="393"/>
    </location>
</feature>
<evidence type="ECO:0000256" key="2">
    <source>
        <dbReference type="ARBA" id="ARBA00009695"/>
    </source>
</evidence>
<sequence length="470" mass="49466">MSGRDHLRIVDPAEPAGPADPEPSGSGETGPDGARDTGALPSLRVASFDDLFDGGPSDGSDDGSGPVAGDDGPEVRRSRRAGRSFDGTDKTRRVLGIDGPTVADLTADADDAEQAPEAGPRGLPEVRVADPTQDTGPDADTDAAGDQARGGGTRRDDGRGPGAGAGGLDMLADTGIGAPAGTGARPVDRSDEPTEPDGAAGSPGTEDASRVASFDGPLRTRSRDTAGRSRRRTGRDRPQDARTQDARAPETVVAPGEVHDPDDVPSEPRGGRRAPRGGRGRSRDGARRGAAADTPPATPAEQESRAKEICLRLLTDRARTVKELGDALRRKEIPDDIAHRVLERFDEVGLVDDKAFADQWVRSRHRFRGLGKRAIAVELRRKGVDSETAEEALTEIDDDSERERARELVARRLRSLPVGSREERQSTARKLVGMLARKGYGPGVAYGVVKEEIAAAGADAEELGEAPPED</sequence>
<feature type="compositionally biased region" description="Basic and acidic residues" evidence="6">
    <location>
        <begin position="235"/>
        <end position="248"/>
    </location>
</feature>
<evidence type="ECO:0000259" key="8">
    <source>
        <dbReference type="Pfam" id="PF21982"/>
    </source>
</evidence>
<evidence type="ECO:0000256" key="6">
    <source>
        <dbReference type="SAM" id="MobiDB-lite"/>
    </source>
</evidence>
<keyword evidence="4 5" id="KW-0963">Cytoplasm</keyword>
<feature type="region of interest" description="Disordered" evidence="6">
    <location>
        <begin position="1"/>
        <end position="306"/>
    </location>
</feature>
<accession>A0ABV1KI42</accession>
<name>A0ABV1KI42_9PSEU</name>
<proteinExistence type="inferred from homology"/>
<comment type="function">
    <text evidence="5">Modulates RecA activity.</text>
</comment>
<gene>
    <name evidence="5" type="primary">recX</name>
    <name evidence="9" type="ORF">WIS52_26400</name>
</gene>
<organism evidence="9 10">
    <name type="scientific">Pseudonocardia nematodicida</name>
    <dbReference type="NCBI Taxonomy" id="1206997"/>
    <lineage>
        <taxon>Bacteria</taxon>
        <taxon>Bacillati</taxon>
        <taxon>Actinomycetota</taxon>
        <taxon>Actinomycetes</taxon>
        <taxon>Pseudonocardiales</taxon>
        <taxon>Pseudonocardiaceae</taxon>
        <taxon>Pseudonocardia</taxon>
    </lineage>
</organism>
<dbReference type="Gene3D" id="1.10.10.10">
    <property type="entry name" value="Winged helix-like DNA-binding domain superfamily/Winged helix DNA-binding domain"/>
    <property type="match status" value="2"/>
</dbReference>